<dbReference type="OrthoDB" id="8525200at2"/>
<dbReference type="STRING" id="550540.Fbal_3699"/>
<name>E1SQC4_FERBD</name>
<accession>E1SQC4</accession>
<dbReference type="GeneID" id="67183900"/>
<dbReference type="PANTHER" id="PTHR38765">
    <property type="entry name" value="DUF484 DOMAIN-CONTAINING PROTEIN"/>
    <property type="match status" value="1"/>
</dbReference>
<dbReference type="EMBL" id="CP002209">
    <property type="protein sequence ID" value="ADN77895.1"/>
    <property type="molecule type" value="Genomic_DNA"/>
</dbReference>
<sequence length="220" mass="25351">MSHGLTDPSQLDPILVREYLLDHPDFFTRYPDLLVSMRIPHPERGTVSLVERQMMMLRQRVGQLEEEITSLLAIAARNEEIYRFYGKLIFDLLACESLDQLQREMAEQLRQRFRFGRVRLHVARPANEFEHEAMHGILRRRLSSDNYYLGRLPAAEAQLMVGLETGSVALIGLGEHNNWHGVVAIASHDPGHFVADMDTLLLDQLKHLLTYQVKQLLANE</sequence>
<keyword evidence="2" id="KW-1185">Reference proteome</keyword>
<dbReference type="Gene3D" id="3.30.450.40">
    <property type="match status" value="1"/>
</dbReference>
<dbReference type="eggNOG" id="COG3159">
    <property type="taxonomic scope" value="Bacteria"/>
</dbReference>
<proteinExistence type="predicted"/>
<dbReference type="HOGENOM" id="CLU_073320_0_0_6"/>
<dbReference type="RefSeq" id="WP_013347200.1">
    <property type="nucleotide sequence ID" value="NC_014541.1"/>
</dbReference>
<dbReference type="Proteomes" id="UP000006683">
    <property type="component" value="Chromosome"/>
</dbReference>
<dbReference type="AlphaFoldDB" id="E1SQC4"/>
<evidence type="ECO:0000313" key="1">
    <source>
        <dbReference type="EMBL" id="ADN77895.1"/>
    </source>
</evidence>
<organism evidence="1 2">
    <name type="scientific">Ferrimonas balearica (strain DSM 9799 / CCM 4581 / KCTC 23876 / PAT)</name>
    <dbReference type="NCBI Taxonomy" id="550540"/>
    <lineage>
        <taxon>Bacteria</taxon>
        <taxon>Pseudomonadati</taxon>
        <taxon>Pseudomonadota</taxon>
        <taxon>Gammaproteobacteria</taxon>
        <taxon>Alteromonadales</taxon>
        <taxon>Ferrimonadaceae</taxon>
        <taxon>Ferrimonas</taxon>
    </lineage>
</organism>
<gene>
    <name evidence="1" type="ordered locus">Fbal_3699</name>
</gene>
<protein>
    <recommendedName>
        <fullName evidence="3">Phytochrome sensor protein</fullName>
    </recommendedName>
</protein>
<evidence type="ECO:0000313" key="2">
    <source>
        <dbReference type="Proteomes" id="UP000006683"/>
    </source>
</evidence>
<dbReference type="Pfam" id="PF04340">
    <property type="entry name" value="DUF484"/>
    <property type="match status" value="1"/>
</dbReference>
<dbReference type="PANTHER" id="PTHR38765:SF1">
    <property type="entry name" value="DUF484 DOMAIN-CONTAINING PROTEIN"/>
    <property type="match status" value="1"/>
</dbReference>
<reference evidence="1 2" key="1">
    <citation type="journal article" date="2010" name="Stand. Genomic Sci.">
        <title>Complete genome sequence of Ferrimonas balearica type strain (PAT).</title>
        <authorList>
            <person name="Nolan M."/>
            <person name="Sikorski J."/>
            <person name="Davenport K."/>
            <person name="Lucas S."/>
            <person name="Glavina Del Rio T."/>
            <person name="Tice H."/>
            <person name="Cheng J."/>
            <person name="Goodwin L."/>
            <person name="Pitluck S."/>
            <person name="Liolios K."/>
            <person name="Ivanova N."/>
            <person name="Mavromatis K."/>
            <person name="Ovchinnikova G."/>
            <person name="Pati A."/>
            <person name="Chen A."/>
            <person name="Palaniappan K."/>
            <person name="Land M."/>
            <person name="Hauser L."/>
            <person name="Chang Y."/>
            <person name="Jeffries C."/>
            <person name="Tapia R."/>
            <person name="Brettin T."/>
            <person name="Detter J."/>
            <person name="Han C."/>
            <person name="Yasawong M."/>
            <person name="Rohde M."/>
            <person name="Tindall B."/>
            <person name="Goker M."/>
            <person name="Woyke T."/>
            <person name="Bristow J."/>
            <person name="Eisen J."/>
            <person name="Markowitz V."/>
            <person name="Hugenholtz P."/>
            <person name="Kyrpides N."/>
            <person name="Klenk H."/>
            <person name="Lapidus A."/>
        </authorList>
    </citation>
    <scope>NUCLEOTIDE SEQUENCE [LARGE SCALE GENOMIC DNA]</scope>
    <source>
        <strain evidence="2">DSM 9799 / CCM 4581 / KCTC 23876 / PAT</strain>
    </source>
</reference>
<evidence type="ECO:0008006" key="3">
    <source>
        <dbReference type="Google" id="ProtNLM"/>
    </source>
</evidence>
<dbReference type="InterPro" id="IPR029016">
    <property type="entry name" value="GAF-like_dom_sf"/>
</dbReference>
<dbReference type="InterPro" id="IPR007435">
    <property type="entry name" value="DUF484"/>
</dbReference>
<dbReference type="KEGG" id="fbl:Fbal_3699"/>